<keyword evidence="2" id="KW-1185">Reference proteome</keyword>
<sequence length="342" mass="35662">MQGSAGPVRFTAPRVSGAVRPLGAMLADCRFDLGGGRLVDPFAAAPWAGEPDLPDDLPGILRGLSGEWPCVPFGMPTPPPALPADWTVPEAPVVDAEPHGHGANADWMLMAEKAGGVLAAIGYPAPHPVRWLERTVRADERAAAIDFSLTVHARRDTVLPIGLHPTFRLPDDPRGAGLVFAGEDVRAWTFPIDAEPGRSRFAPDRRGVSPRAVPNRDGGGTDLSALDLAGASEDLVLLTGLAGRIAYENRAEGWRATLTWDGAVLPACLIWISNGGRGFAPWNGRFRAIGVEPVAAPFDLGAGLARAGGGPLGAAGIATAVSFRAGHPFTTGYRIAVEALPG</sequence>
<organism evidence="1 2">
    <name type="scientific">Oharaeibacter diazotrophicus</name>
    <dbReference type="NCBI Taxonomy" id="1920512"/>
    <lineage>
        <taxon>Bacteria</taxon>
        <taxon>Pseudomonadati</taxon>
        <taxon>Pseudomonadota</taxon>
        <taxon>Alphaproteobacteria</taxon>
        <taxon>Hyphomicrobiales</taxon>
        <taxon>Pleomorphomonadaceae</taxon>
        <taxon>Oharaeibacter</taxon>
    </lineage>
</organism>
<name>A0A4R6R7S0_9HYPH</name>
<dbReference type="Proteomes" id="UP000294547">
    <property type="component" value="Unassembled WGS sequence"/>
</dbReference>
<gene>
    <name evidence="1" type="ORF">EDD54_4154</name>
</gene>
<accession>A0A4R6R7S0</accession>
<proteinExistence type="predicted"/>
<dbReference type="GO" id="GO:0030246">
    <property type="term" value="F:carbohydrate binding"/>
    <property type="evidence" value="ECO:0007669"/>
    <property type="project" value="InterPro"/>
</dbReference>
<dbReference type="EMBL" id="SNXY01000011">
    <property type="protein sequence ID" value="TDP81894.1"/>
    <property type="molecule type" value="Genomic_DNA"/>
</dbReference>
<protein>
    <recommendedName>
        <fullName evidence="3">Galactose mutarotase-like enzyme</fullName>
    </recommendedName>
</protein>
<evidence type="ECO:0008006" key="3">
    <source>
        <dbReference type="Google" id="ProtNLM"/>
    </source>
</evidence>
<dbReference type="InterPro" id="IPR014718">
    <property type="entry name" value="GH-type_carb-bd"/>
</dbReference>
<evidence type="ECO:0000313" key="1">
    <source>
        <dbReference type="EMBL" id="TDP81894.1"/>
    </source>
</evidence>
<dbReference type="Gene3D" id="2.70.98.10">
    <property type="match status" value="1"/>
</dbReference>
<dbReference type="AlphaFoldDB" id="A0A4R6R7S0"/>
<dbReference type="OrthoDB" id="7335506at2"/>
<comment type="caution">
    <text evidence="1">The sequence shown here is derived from an EMBL/GenBank/DDBJ whole genome shotgun (WGS) entry which is preliminary data.</text>
</comment>
<reference evidence="1 2" key="1">
    <citation type="submission" date="2019-03" db="EMBL/GenBank/DDBJ databases">
        <title>Genomic Encyclopedia of Type Strains, Phase IV (KMG-IV): sequencing the most valuable type-strain genomes for metagenomic binning, comparative biology and taxonomic classification.</title>
        <authorList>
            <person name="Goeker M."/>
        </authorList>
    </citation>
    <scope>NUCLEOTIDE SEQUENCE [LARGE SCALE GENOMIC DNA]</scope>
    <source>
        <strain evidence="1 2">DSM 102969</strain>
    </source>
</reference>
<dbReference type="RefSeq" id="WP_126540482.1">
    <property type="nucleotide sequence ID" value="NZ_BSPM01000002.1"/>
</dbReference>
<evidence type="ECO:0000313" key="2">
    <source>
        <dbReference type="Proteomes" id="UP000294547"/>
    </source>
</evidence>